<evidence type="ECO:0000256" key="5">
    <source>
        <dbReference type="ARBA" id="ARBA00022967"/>
    </source>
</evidence>
<dbReference type="SUPFAM" id="SSF81660">
    <property type="entry name" value="Metal cation-transporting ATPase, ATP-binding domain N"/>
    <property type="match status" value="1"/>
</dbReference>
<evidence type="ECO:0000313" key="10">
    <source>
        <dbReference type="EMBL" id="MDR7152901.1"/>
    </source>
</evidence>
<keyword evidence="6 8" id="KW-1133">Transmembrane helix</keyword>
<dbReference type="InterPro" id="IPR008250">
    <property type="entry name" value="ATPase_P-typ_transduc_dom_A_sf"/>
</dbReference>
<dbReference type="InterPro" id="IPR059000">
    <property type="entry name" value="ATPase_P-type_domA"/>
</dbReference>
<feature type="transmembrane region" description="Helical" evidence="8">
    <location>
        <begin position="877"/>
        <end position="894"/>
    </location>
</feature>
<feature type="transmembrane region" description="Helical" evidence="8">
    <location>
        <begin position="64"/>
        <end position="85"/>
    </location>
</feature>
<sequence length="913" mass="98019">MSETATTHSTPSAPPHATWHALTPEDVQRQLQAEPGGLSADEVRQRLALHGPNRLAPPKRRGPLLRFVLQFHNILLYVMMGAAAITAALGHWVDTGVLLAAVVVNAIIGFIQEGKAEAALEAIRSMLSPHATVLRDGRRLDIDASDLVPGDRVLLAPGDRVPADLRLVEVRDLRVEEAALTGESLPVDKDTRAVAADAPLGDRAGMAYSGTLVVYGQATGIVVATGSRTELGQINRMLAGIRNISTPLLRQIDRFGRILALTILALAAATFVLGVLWREHAPAEMFMMVVALAASAIPEGLPAIMTVTLALGVQRMARRHAIVRRLPAVETLGSVTVICSDKTGTLTRNEMTVQRVVCAELDVNVSGVGYEPVGDFNIGPHVVDANRHPSLSLALRAGVICNDAQLRDDNGVWQVVGDPTEGALLVVGQKSGFTQHIGSAEWPRLDSIPFESQHRFMATWNRDADGQSWIFVKGAPERLLDICSFECTDAGDRPIEVDTWRRMANDTAARGLRLLGLACKRAEPAGAQLGFSDVEHGFMMLGLVGIVDPPREEAIRAVQECQRAGIRVKMITGDHVETARAIGAQLGIGVGKPAITGAEVALMDDAALRRVAMEVDVFARASPEHKLRLVQALQEDGQVVAMTGDGVNDAPALKRADVGVAMGNKGTDAAKEASDVVLANDNFATIAAAVREGRAVYDNLKKFILFMLPTNGGEALVVIAAIMFELTLPLTPAQILWINMVTSSTLGLALAFEPAEDGIMRRRPRPPGQPLLSGFFVWRVVLVSVLMMSGALGLFLWELSHGSSLETARTMAVNAIVVAEMFYLLNSRHVLASVLNREGLTGNRVALLAIAACVPLQLAFTHLPVMQGIFGSTDLHLAEWLKVLGAGLMVFFIAEFEKFVIRRLPITAKLAVV</sequence>
<dbReference type="Gene3D" id="2.70.150.10">
    <property type="entry name" value="Calcium-transporting ATPase, cytoplasmic transduction domain A"/>
    <property type="match status" value="1"/>
</dbReference>
<dbReference type="InterPro" id="IPR004014">
    <property type="entry name" value="ATPase_P-typ_cation-transptr_N"/>
</dbReference>
<dbReference type="EMBL" id="JAVDWU010000015">
    <property type="protein sequence ID" value="MDR7152901.1"/>
    <property type="molecule type" value="Genomic_DNA"/>
</dbReference>
<protein>
    <submittedName>
        <fullName evidence="10">Magnesium-transporting ATPase (P-type)</fullName>
    </submittedName>
</protein>
<feature type="transmembrane region" description="Helical" evidence="8">
    <location>
        <begin position="703"/>
        <end position="724"/>
    </location>
</feature>
<organism evidence="10 11">
    <name type="scientific">Hydrogenophaga palleronii</name>
    <dbReference type="NCBI Taxonomy" id="65655"/>
    <lineage>
        <taxon>Bacteria</taxon>
        <taxon>Pseudomonadati</taxon>
        <taxon>Pseudomonadota</taxon>
        <taxon>Betaproteobacteria</taxon>
        <taxon>Burkholderiales</taxon>
        <taxon>Comamonadaceae</taxon>
        <taxon>Hydrogenophaga</taxon>
    </lineage>
</organism>
<dbReference type="PANTHER" id="PTHR42861">
    <property type="entry name" value="CALCIUM-TRANSPORTING ATPASE"/>
    <property type="match status" value="1"/>
</dbReference>
<dbReference type="SFLD" id="SFLDG00002">
    <property type="entry name" value="C1.7:_P-type_atpase_like"/>
    <property type="match status" value="1"/>
</dbReference>
<dbReference type="SUPFAM" id="SSF81653">
    <property type="entry name" value="Calcium ATPase, transduction domain A"/>
    <property type="match status" value="1"/>
</dbReference>
<dbReference type="InterPro" id="IPR001757">
    <property type="entry name" value="P_typ_ATPase"/>
</dbReference>
<keyword evidence="11" id="KW-1185">Reference proteome</keyword>
<comment type="caution">
    <text evidence="10">The sequence shown here is derived from an EMBL/GenBank/DDBJ whole genome shotgun (WGS) entry which is preliminary data.</text>
</comment>
<dbReference type="InterPro" id="IPR023298">
    <property type="entry name" value="ATPase_P-typ_TM_dom_sf"/>
</dbReference>
<dbReference type="InterPro" id="IPR044492">
    <property type="entry name" value="P_typ_ATPase_HD_dom"/>
</dbReference>
<keyword evidence="4" id="KW-0067">ATP-binding</keyword>
<evidence type="ECO:0000256" key="1">
    <source>
        <dbReference type="ARBA" id="ARBA00004141"/>
    </source>
</evidence>
<evidence type="ECO:0000259" key="9">
    <source>
        <dbReference type="SMART" id="SM00831"/>
    </source>
</evidence>
<dbReference type="SUPFAM" id="SSF81665">
    <property type="entry name" value="Calcium ATPase, transmembrane domain M"/>
    <property type="match status" value="1"/>
</dbReference>
<feature type="transmembrane region" description="Helical" evidence="8">
    <location>
        <begin position="808"/>
        <end position="825"/>
    </location>
</feature>
<feature type="domain" description="Cation-transporting P-type ATPase N-terminal" evidence="9">
    <location>
        <begin position="18"/>
        <end position="91"/>
    </location>
</feature>
<keyword evidence="2 8" id="KW-0812">Transmembrane</keyword>
<feature type="transmembrane region" description="Helical" evidence="8">
    <location>
        <begin position="845"/>
        <end position="865"/>
    </location>
</feature>
<evidence type="ECO:0000313" key="11">
    <source>
        <dbReference type="Proteomes" id="UP001265700"/>
    </source>
</evidence>
<keyword evidence="3" id="KW-0547">Nucleotide-binding</keyword>
<dbReference type="InterPro" id="IPR006068">
    <property type="entry name" value="ATPase_P-typ_cation-transptr_C"/>
</dbReference>
<dbReference type="CDD" id="cd02080">
    <property type="entry name" value="P-type_ATPase_cation"/>
    <property type="match status" value="1"/>
</dbReference>
<dbReference type="SFLD" id="SFLDF00027">
    <property type="entry name" value="p-type_atpase"/>
    <property type="match status" value="1"/>
</dbReference>
<dbReference type="Gene3D" id="1.20.1110.10">
    <property type="entry name" value="Calcium-transporting ATPase, transmembrane domain"/>
    <property type="match status" value="1"/>
</dbReference>
<dbReference type="InterPro" id="IPR018303">
    <property type="entry name" value="ATPase_P-typ_P_site"/>
</dbReference>
<dbReference type="Pfam" id="PF00689">
    <property type="entry name" value="Cation_ATPase_C"/>
    <property type="match status" value="1"/>
</dbReference>
<dbReference type="PRINTS" id="PR00120">
    <property type="entry name" value="HATPASE"/>
</dbReference>
<dbReference type="RefSeq" id="WP_310322092.1">
    <property type="nucleotide sequence ID" value="NZ_JAVDWU010000015.1"/>
</dbReference>
<keyword evidence="5" id="KW-1278">Translocase</keyword>
<feature type="transmembrane region" description="Helical" evidence="8">
    <location>
        <begin position="736"/>
        <end position="755"/>
    </location>
</feature>
<evidence type="ECO:0000256" key="4">
    <source>
        <dbReference type="ARBA" id="ARBA00022840"/>
    </source>
</evidence>
<proteinExistence type="predicted"/>
<accession>A0ABU1WUC0</accession>
<dbReference type="NCBIfam" id="TIGR01494">
    <property type="entry name" value="ATPase_P-type"/>
    <property type="match status" value="2"/>
</dbReference>
<evidence type="ECO:0000256" key="8">
    <source>
        <dbReference type="SAM" id="Phobius"/>
    </source>
</evidence>
<dbReference type="Pfam" id="PF08282">
    <property type="entry name" value="Hydrolase_3"/>
    <property type="match status" value="1"/>
</dbReference>
<dbReference type="Gene3D" id="3.40.1110.10">
    <property type="entry name" value="Calcium-transporting ATPase, cytoplasmic domain N"/>
    <property type="match status" value="1"/>
</dbReference>
<dbReference type="PRINTS" id="PR00119">
    <property type="entry name" value="CATATPASE"/>
</dbReference>
<evidence type="ECO:0000256" key="6">
    <source>
        <dbReference type="ARBA" id="ARBA00022989"/>
    </source>
</evidence>
<feature type="transmembrane region" description="Helical" evidence="8">
    <location>
        <begin position="258"/>
        <end position="277"/>
    </location>
</feature>
<dbReference type="Pfam" id="PF00122">
    <property type="entry name" value="E1-E2_ATPase"/>
    <property type="match status" value="1"/>
</dbReference>
<dbReference type="SMART" id="SM00831">
    <property type="entry name" value="Cation_ATPase_N"/>
    <property type="match status" value="1"/>
</dbReference>
<dbReference type="Pfam" id="PF13246">
    <property type="entry name" value="Cation_ATPase"/>
    <property type="match status" value="1"/>
</dbReference>
<dbReference type="SFLD" id="SFLDS00003">
    <property type="entry name" value="Haloacid_Dehalogenase"/>
    <property type="match status" value="1"/>
</dbReference>
<gene>
    <name evidence="10" type="ORF">J2W49_004879</name>
</gene>
<comment type="subcellular location">
    <subcellularLocation>
        <location evidence="1">Membrane</location>
        <topology evidence="1">Multi-pass membrane protein</topology>
    </subcellularLocation>
</comment>
<feature type="transmembrane region" description="Helical" evidence="8">
    <location>
        <begin position="91"/>
        <end position="111"/>
    </location>
</feature>
<name>A0ABU1WUC0_9BURK</name>
<evidence type="ECO:0000256" key="3">
    <source>
        <dbReference type="ARBA" id="ARBA00022741"/>
    </source>
</evidence>
<evidence type="ECO:0000256" key="7">
    <source>
        <dbReference type="ARBA" id="ARBA00023136"/>
    </source>
</evidence>
<dbReference type="PROSITE" id="PS00154">
    <property type="entry name" value="ATPASE_E1_E2"/>
    <property type="match status" value="1"/>
</dbReference>
<evidence type="ECO:0000256" key="2">
    <source>
        <dbReference type="ARBA" id="ARBA00022692"/>
    </source>
</evidence>
<dbReference type="SUPFAM" id="SSF56784">
    <property type="entry name" value="HAD-like"/>
    <property type="match status" value="1"/>
</dbReference>
<feature type="transmembrane region" description="Helical" evidence="8">
    <location>
        <begin position="289"/>
        <end position="311"/>
    </location>
</feature>
<dbReference type="Pfam" id="PF00690">
    <property type="entry name" value="Cation_ATPase_N"/>
    <property type="match status" value="1"/>
</dbReference>
<dbReference type="Proteomes" id="UP001265700">
    <property type="component" value="Unassembled WGS sequence"/>
</dbReference>
<reference evidence="10 11" key="1">
    <citation type="submission" date="2023-07" db="EMBL/GenBank/DDBJ databases">
        <title>Sorghum-associated microbial communities from plants grown in Nebraska, USA.</title>
        <authorList>
            <person name="Schachtman D."/>
        </authorList>
    </citation>
    <scope>NUCLEOTIDE SEQUENCE [LARGE SCALE GENOMIC DNA]</scope>
    <source>
        <strain evidence="10 11">4249</strain>
    </source>
</reference>
<feature type="transmembrane region" description="Helical" evidence="8">
    <location>
        <begin position="776"/>
        <end position="796"/>
    </location>
</feature>
<dbReference type="InterPro" id="IPR023214">
    <property type="entry name" value="HAD_sf"/>
</dbReference>
<dbReference type="Gene3D" id="3.40.50.1000">
    <property type="entry name" value="HAD superfamily/HAD-like"/>
    <property type="match status" value="1"/>
</dbReference>
<dbReference type="InterPro" id="IPR023299">
    <property type="entry name" value="ATPase_P-typ_cyto_dom_N"/>
</dbReference>
<dbReference type="InterPro" id="IPR036412">
    <property type="entry name" value="HAD-like_sf"/>
</dbReference>
<keyword evidence="7 8" id="KW-0472">Membrane</keyword>